<dbReference type="Proteomes" id="UP000663881">
    <property type="component" value="Unassembled WGS sequence"/>
</dbReference>
<name>A0A820T228_9BILA</name>
<organism evidence="2 3">
    <name type="scientific">Adineta steineri</name>
    <dbReference type="NCBI Taxonomy" id="433720"/>
    <lineage>
        <taxon>Eukaryota</taxon>
        <taxon>Metazoa</taxon>
        <taxon>Spiralia</taxon>
        <taxon>Gnathifera</taxon>
        <taxon>Rotifera</taxon>
        <taxon>Eurotatoria</taxon>
        <taxon>Bdelloidea</taxon>
        <taxon>Adinetida</taxon>
        <taxon>Adinetidae</taxon>
        <taxon>Adineta</taxon>
    </lineage>
</organism>
<feature type="non-terminal residue" evidence="2">
    <location>
        <position position="1"/>
    </location>
</feature>
<dbReference type="Pfam" id="PF16746">
    <property type="entry name" value="BAR_3"/>
    <property type="match status" value="1"/>
</dbReference>
<dbReference type="GO" id="GO:0005737">
    <property type="term" value="C:cytoplasm"/>
    <property type="evidence" value="ECO:0007669"/>
    <property type="project" value="InterPro"/>
</dbReference>
<dbReference type="EMBL" id="CAJOAY010037296">
    <property type="protein sequence ID" value="CAF4463049.1"/>
    <property type="molecule type" value="Genomic_DNA"/>
</dbReference>
<dbReference type="SUPFAM" id="SSF103657">
    <property type="entry name" value="BAR/IMD domain-like"/>
    <property type="match status" value="1"/>
</dbReference>
<protein>
    <recommendedName>
        <fullName evidence="1">BAR domain-containing protein</fullName>
    </recommendedName>
</protein>
<comment type="caution">
    <text evidence="2">The sequence shown here is derived from an EMBL/GenBank/DDBJ whole genome shotgun (WGS) entry which is preliminary data.</text>
</comment>
<evidence type="ECO:0000313" key="3">
    <source>
        <dbReference type="Proteomes" id="UP000663881"/>
    </source>
</evidence>
<evidence type="ECO:0000313" key="2">
    <source>
        <dbReference type="EMBL" id="CAF4463049.1"/>
    </source>
</evidence>
<dbReference type="GO" id="GO:0005096">
    <property type="term" value="F:GTPase activator activity"/>
    <property type="evidence" value="ECO:0007669"/>
    <property type="project" value="InterPro"/>
</dbReference>
<accession>A0A820T228</accession>
<reference evidence="2" key="1">
    <citation type="submission" date="2021-02" db="EMBL/GenBank/DDBJ databases">
        <authorList>
            <person name="Nowell W R."/>
        </authorList>
    </citation>
    <scope>NUCLEOTIDE SEQUENCE</scope>
</reference>
<evidence type="ECO:0000259" key="1">
    <source>
        <dbReference type="Pfam" id="PF16746"/>
    </source>
</evidence>
<dbReference type="PANTHER" id="PTHR12552:SF1">
    <property type="entry name" value="RHO GTPASE-ACTIVATING PROTEIN GRAF"/>
    <property type="match status" value="1"/>
</dbReference>
<dbReference type="InterPro" id="IPR004148">
    <property type="entry name" value="BAR_dom"/>
</dbReference>
<dbReference type="Gene3D" id="1.20.1270.60">
    <property type="entry name" value="Arfaptin homology (AH) domain/BAR domain"/>
    <property type="match status" value="1"/>
</dbReference>
<gene>
    <name evidence="2" type="ORF">OKA104_LOCUS54806</name>
</gene>
<dbReference type="InterPro" id="IPR027267">
    <property type="entry name" value="AH/BAR_dom_sf"/>
</dbReference>
<dbReference type="InterPro" id="IPR047234">
    <property type="entry name" value="GRAF_fam"/>
</dbReference>
<dbReference type="AlphaFoldDB" id="A0A820T228"/>
<proteinExistence type="predicted"/>
<dbReference type="PANTHER" id="PTHR12552">
    <property type="entry name" value="OLIGOPHRENIN 1"/>
    <property type="match status" value="1"/>
</dbReference>
<sequence>MIENNAKIPTKRSDLFQEADANLQMQTKKFREETLEYVFLLQQVQERKKFDFVETLLALMLNFLSFYHA</sequence>
<feature type="domain" description="BAR" evidence="1">
    <location>
        <begin position="2"/>
        <end position="68"/>
    </location>
</feature>